<organism evidence="1 2">
    <name type="scientific">Effrenium voratum</name>
    <dbReference type="NCBI Taxonomy" id="2562239"/>
    <lineage>
        <taxon>Eukaryota</taxon>
        <taxon>Sar</taxon>
        <taxon>Alveolata</taxon>
        <taxon>Dinophyceae</taxon>
        <taxon>Suessiales</taxon>
        <taxon>Symbiodiniaceae</taxon>
        <taxon>Effrenium</taxon>
    </lineage>
</organism>
<gene>
    <name evidence="1" type="ORF">EVOR1521_LOCUS5074</name>
</gene>
<keyword evidence="2" id="KW-1185">Reference proteome</keyword>
<dbReference type="Proteomes" id="UP001178507">
    <property type="component" value="Unassembled WGS sequence"/>
</dbReference>
<reference evidence="1" key="1">
    <citation type="submission" date="2023-08" db="EMBL/GenBank/DDBJ databases">
        <authorList>
            <person name="Chen Y."/>
            <person name="Shah S."/>
            <person name="Dougan E. K."/>
            <person name="Thang M."/>
            <person name="Chan C."/>
        </authorList>
    </citation>
    <scope>NUCLEOTIDE SEQUENCE</scope>
</reference>
<proteinExistence type="predicted"/>
<evidence type="ECO:0000313" key="1">
    <source>
        <dbReference type="EMBL" id="CAJ1375892.1"/>
    </source>
</evidence>
<protein>
    <submittedName>
        <fullName evidence="1">Uncharacterized protein</fullName>
    </submittedName>
</protein>
<evidence type="ECO:0000313" key="2">
    <source>
        <dbReference type="Proteomes" id="UP001178507"/>
    </source>
</evidence>
<comment type="caution">
    <text evidence="1">The sequence shown here is derived from an EMBL/GenBank/DDBJ whole genome shotgun (WGS) entry which is preliminary data.</text>
</comment>
<accession>A0AA36HWF4</accession>
<dbReference type="EMBL" id="CAUJNA010000347">
    <property type="protein sequence ID" value="CAJ1375892.1"/>
    <property type="molecule type" value="Genomic_DNA"/>
</dbReference>
<dbReference type="AlphaFoldDB" id="A0AA36HWF4"/>
<sequence length="147" mass="16155">MSSAPDLHAAVASVVSCLEGCHARVSQQDILREFGASKAEARSILATAATFGGEGRPFSLDFVAVTDLADGSREVRLIPEETTGRREVEEYAIRKSSISAQDAATLQWRADLETYWERYKEPVTQNREVSVVVDLSDGEDECRMLDS</sequence>
<name>A0AA36HWF4_9DINO</name>